<reference evidence="1 2" key="1">
    <citation type="submission" date="2021-06" db="EMBL/GenBank/DDBJ databases">
        <title>Caerostris darwini draft genome.</title>
        <authorList>
            <person name="Kono N."/>
            <person name="Arakawa K."/>
        </authorList>
    </citation>
    <scope>NUCLEOTIDE SEQUENCE [LARGE SCALE GENOMIC DNA]</scope>
</reference>
<protein>
    <submittedName>
        <fullName evidence="1">Uncharacterized protein</fullName>
    </submittedName>
</protein>
<evidence type="ECO:0000313" key="2">
    <source>
        <dbReference type="Proteomes" id="UP001054837"/>
    </source>
</evidence>
<name>A0AAV4NCN0_9ARAC</name>
<accession>A0AAV4NCN0</accession>
<proteinExistence type="predicted"/>
<comment type="caution">
    <text evidence="1">The sequence shown here is derived from an EMBL/GenBank/DDBJ whole genome shotgun (WGS) entry which is preliminary data.</text>
</comment>
<organism evidence="1 2">
    <name type="scientific">Caerostris darwini</name>
    <dbReference type="NCBI Taxonomy" id="1538125"/>
    <lineage>
        <taxon>Eukaryota</taxon>
        <taxon>Metazoa</taxon>
        <taxon>Ecdysozoa</taxon>
        <taxon>Arthropoda</taxon>
        <taxon>Chelicerata</taxon>
        <taxon>Arachnida</taxon>
        <taxon>Araneae</taxon>
        <taxon>Araneomorphae</taxon>
        <taxon>Entelegynae</taxon>
        <taxon>Araneoidea</taxon>
        <taxon>Araneidae</taxon>
        <taxon>Caerostris</taxon>
    </lineage>
</organism>
<dbReference type="Proteomes" id="UP001054837">
    <property type="component" value="Unassembled WGS sequence"/>
</dbReference>
<sequence>MECDGNVNYPEHSTPLVNLHSWHSHSLLDQEEHSKNDALIISILFAAQVPVSCHYGPDKHCILLTAVITFSFRRLYVRPLINTVPESPAVARIIGKFFLLLNF</sequence>
<keyword evidence="2" id="KW-1185">Reference proteome</keyword>
<dbReference type="EMBL" id="BPLQ01001373">
    <property type="protein sequence ID" value="GIX81237.1"/>
    <property type="molecule type" value="Genomic_DNA"/>
</dbReference>
<gene>
    <name evidence="1" type="ORF">CDAR_484281</name>
</gene>
<dbReference type="AlphaFoldDB" id="A0AAV4NCN0"/>
<evidence type="ECO:0000313" key="1">
    <source>
        <dbReference type="EMBL" id="GIX81237.1"/>
    </source>
</evidence>